<dbReference type="Proteomes" id="UP000011566">
    <property type="component" value="Unassembled WGS sequence"/>
</dbReference>
<keyword evidence="6" id="KW-0408">Iron</keyword>
<comment type="cofactor">
    <cofactor evidence="8">
        <name>[2Fe-2S] cluster</name>
        <dbReference type="ChEBI" id="CHEBI:190135"/>
    </cofactor>
</comment>
<feature type="domain" description="2Fe-2S ferredoxin-type" evidence="9">
    <location>
        <begin position="7"/>
        <end position="99"/>
    </location>
</feature>
<dbReference type="Pfam" id="PF00111">
    <property type="entry name" value="Fer2"/>
    <property type="match status" value="1"/>
</dbReference>
<dbReference type="AlphaFoldDB" id="M0M251"/>
<name>M0M251_9EURY</name>
<keyword evidence="4" id="KW-0479">Metal-binding</keyword>
<evidence type="ECO:0000313" key="10">
    <source>
        <dbReference type="EMBL" id="EMA38669.1"/>
    </source>
</evidence>
<protein>
    <submittedName>
        <fullName evidence="10">Ferredoxin</fullName>
    </submittedName>
</protein>
<dbReference type="PATRIC" id="fig|1132509.6.peg.2038"/>
<keyword evidence="3" id="KW-0001">2Fe-2S</keyword>
<dbReference type="InterPro" id="IPR036010">
    <property type="entry name" value="2Fe-2S_ferredoxin-like_sf"/>
</dbReference>
<dbReference type="eggNOG" id="arCOG02842">
    <property type="taxonomic scope" value="Archaea"/>
</dbReference>
<comment type="caution">
    <text evidence="10">The sequence shown here is derived from an EMBL/GenBank/DDBJ whole genome shotgun (WGS) entry which is preliminary data.</text>
</comment>
<dbReference type="InterPro" id="IPR001041">
    <property type="entry name" value="2Fe-2S_ferredoxin-type"/>
</dbReference>
<dbReference type="PROSITE" id="PS51085">
    <property type="entry name" value="2FE2S_FER_2"/>
    <property type="match status" value="1"/>
</dbReference>
<reference evidence="10 11" key="1">
    <citation type="journal article" date="2014" name="PLoS Genet.">
        <title>Phylogenetically driven sequencing of extremely halophilic archaea reveals strategies for static and dynamic osmo-response.</title>
        <authorList>
            <person name="Becker E.A."/>
            <person name="Seitzer P.M."/>
            <person name="Tritt A."/>
            <person name="Larsen D."/>
            <person name="Krusor M."/>
            <person name="Yao A.I."/>
            <person name="Wu D."/>
            <person name="Madern D."/>
            <person name="Eisen J.A."/>
            <person name="Darling A.E."/>
            <person name="Facciotti M.T."/>
        </authorList>
    </citation>
    <scope>NUCLEOTIDE SEQUENCE [LARGE SCALE GENOMIC DNA]</scope>
    <source>
        <strain evidence="10 11">100A6</strain>
    </source>
</reference>
<dbReference type="PANTHER" id="PTHR43112">
    <property type="entry name" value="FERREDOXIN"/>
    <property type="match status" value="1"/>
</dbReference>
<evidence type="ECO:0000256" key="5">
    <source>
        <dbReference type="ARBA" id="ARBA00022982"/>
    </source>
</evidence>
<keyword evidence="5" id="KW-0249">Electron transport</keyword>
<sequence>MSGSSVHETVLSWSAGHERVIGARADESVLSAAERADLALPFGCRTGACATCTGRVVDGRIEHSRPPRALKDRHLAAGYVLLCIAEPRSDCRIEVGSDVQTELVSNPWK</sequence>
<keyword evidence="2" id="KW-0813">Transport</keyword>
<proteinExistence type="inferred from homology"/>
<evidence type="ECO:0000256" key="3">
    <source>
        <dbReference type="ARBA" id="ARBA00022714"/>
    </source>
</evidence>
<dbReference type="SUPFAM" id="SSF54292">
    <property type="entry name" value="2Fe-2S ferredoxin-like"/>
    <property type="match status" value="1"/>
</dbReference>
<dbReference type="OrthoDB" id="235534at2157"/>
<organism evidence="10 11">
    <name type="scientific">Halococcus hamelinensis 100A6</name>
    <dbReference type="NCBI Taxonomy" id="1132509"/>
    <lineage>
        <taxon>Archaea</taxon>
        <taxon>Methanobacteriati</taxon>
        <taxon>Methanobacteriota</taxon>
        <taxon>Stenosarchaea group</taxon>
        <taxon>Halobacteria</taxon>
        <taxon>Halobacteriales</taxon>
        <taxon>Halococcaceae</taxon>
        <taxon>Halococcus</taxon>
    </lineage>
</organism>
<dbReference type="InterPro" id="IPR012675">
    <property type="entry name" value="Beta-grasp_dom_sf"/>
</dbReference>
<evidence type="ECO:0000256" key="6">
    <source>
        <dbReference type="ARBA" id="ARBA00023004"/>
    </source>
</evidence>
<dbReference type="PROSITE" id="PS00197">
    <property type="entry name" value="2FE2S_FER_1"/>
    <property type="match status" value="1"/>
</dbReference>
<keyword evidence="11" id="KW-1185">Reference proteome</keyword>
<keyword evidence="7" id="KW-0411">Iron-sulfur</keyword>
<dbReference type="PANTHER" id="PTHR43112:SF3">
    <property type="entry name" value="FERREDOXIN-2, CHLOROPLASTIC"/>
    <property type="match status" value="1"/>
</dbReference>
<evidence type="ECO:0000313" key="11">
    <source>
        <dbReference type="Proteomes" id="UP000011566"/>
    </source>
</evidence>
<evidence type="ECO:0000256" key="2">
    <source>
        <dbReference type="ARBA" id="ARBA00022448"/>
    </source>
</evidence>
<evidence type="ECO:0000256" key="8">
    <source>
        <dbReference type="ARBA" id="ARBA00034078"/>
    </source>
</evidence>
<dbReference type="RefSeq" id="WP_007693084.1">
    <property type="nucleotide sequence ID" value="NZ_AJRK01000426.1"/>
</dbReference>
<evidence type="ECO:0000256" key="1">
    <source>
        <dbReference type="ARBA" id="ARBA00007874"/>
    </source>
</evidence>
<dbReference type="EMBL" id="AOMB01000025">
    <property type="protein sequence ID" value="EMA38669.1"/>
    <property type="molecule type" value="Genomic_DNA"/>
</dbReference>
<gene>
    <name evidence="10" type="ORF">C447_09030</name>
</gene>
<accession>M0M251</accession>
<dbReference type="GO" id="GO:0046872">
    <property type="term" value="F:metal ion binding"/>
    <property type="evidence" value="ECO:0007669"/>
    <property type="project" value="UniProtKB-KW"/>
</dbReference>
<dbReference type="Gene3D" id="3.10.20.30">
    <property type="match status" value="1"/>
</dbReference>
<comment type="similarity">
    <text evidence="1">Belongs to the 2Fe2S plant-type ferredoxin family.</text>
</comment>
<evidence type="ECO:0000256" key="4">
    <source>
        <dbReference type="ARBA" id="ARBA00022723"/>
    </source>
</evidence>
<evidence type="ECO:0000259" key="9">
    <source>
        <dbReference type="PROSITE" id="PS51085"/>
    </source>
</evidence>
<dbReference type="GO" id="GO:0051537">
    <property type="term" value="F:2 iron, 2 sulfur cluster binding"/>
    <property type="evidence" value="ECO:0007669"/>
    <property type="project" value="UniProtKB-KW"/>
</dbReference>
<dbReference type="CDD" id="cd00207">
    <property type="entry name" value="fer2"/>
    <property type="match status" value="1"/>
</dbReference>
<dbReference type="InterPro" id="IPR006058">
    <property type="entry name" value="2Fe2S_fd_BS"/>
</dbReference>
<evidence type="ECO:0000256" key="7">
    <source>
        <dbReference type="ARBA" id="ARBA00023014"/>
    </source>
</evidence>